<dbReference type="GeneID" id="22910507"/>
<dbReference type="Pfam" id="PF04031">
    <property type="entry name" value="Las1"/>
    <property type="match status" value="1"/>
</dbReference>
<dbReference type="GO" id="GO:0090730">
    <property type="term" value="C:Las1 complex"/>
    <property type="evidence" value="ECO:0007669"/>
    <property type="project" value="InterPro"/>
</dbReference>
<reference evidence="2" key="1">
    <citation type="submission" date="2013-12" db="EMBL/GenBank/DDBJ databases">
        <authorList>
            <person name="Omoto C.K."/>
            <person name="Sibley D."/>
            <person name="Venepally P."/>
            <person name="Hadjithomas M."/>
            <person name="Karamycheva S."/>
            <person name="Brunk B."/>
            <person name="Roos D."/>
            <person name="Caler E."/>
            <person name="Lorenzi H."/>
        </authorList>
    </citation>
    <scope>NUCLEOTIDE SEQUENCE</scope>
</reference>
<gene>
    <name evidence="2" type="ORF">GNI_006590</name>
</gene>
<keyword evidence="3" id="KW-1185">Reference proteome</keyword>
<evidence type="ECO:0000313" key="3">
    <source>
        <dbReference type="Proteomes" id="UP000019763"/>
    </source>
</evidence>
<comment type="caution">
    <text evidence="2">The sequence shown here is derived from an EMBL/GenBank/DDBJ whole genome shotgun (WGS) entry which is preliminary data.</text>
</comment>
<organism evidence="2 3">
    <name type="scientific">Gregarina niphandrodes</name>
    <name type="common">Septate eugregarine</name>
    <dbReference type="NCBI Taxonomy" id="110365"/>
    <lineage>
        <taxon>Eukaryota</taxon>
        <taxon>Sar</taxon>
        <taxon>Alveolata</taxon>
        <taxon>Apicomplexa</taxon>
        <taxon>Conoidasida</taxon>
        <taxon>Gregarinasina</taxon>
        <taxon>Eugregarinorida</taxon>
        <taxon>Gregarinidae</taxon>
        <taxon>Gregarina</taxon>
    </lineage>
</organism>
<dbReference type="OrthoDB" id="10263222at2759"/>
<name>A0A023BD95_GRENI</name>
<dbReference type="RefSeq" id="XP_011128645.1">
    <property type="nucleotide sequence ID" value="XM_011130343.1"/>
</dbReference>
<protein>
    <submittedName>
        <fullName evidence="2">Las1-like protein</fullName>
    </submittedName>
</protein>
<dbReference type="GO" id="GO:0006364">
    <property type="term" value="P:rRNA processing"/>
    <property type="evidence" value="ECO:0007669"/>
    <property type="project" value="InterPro"/>
</dbReference>
<evidence type="ECO:0000256" key="1">
    <source>
        <dbReference type="SAM" id="MobiDB-lite"/>
    </source>
</evidence>
<dbReference type="VEuPathDB" id="CryptoDB:GNI_006590"/>
<proteinExistence type="predicted"/>
<dbReference type="AlphaFoldDB" id="A0A023BD95"/>
<dbReference type="Proteomes" id="UP000019763">
    <property type="component" value="Unassembled WGS sequence"/>
</dbReference>
<sequence length="375" mass="41427">MALDQVRCTLAMGIVRYVDVYSRGYVSGGRTMRVLCAENELPEEILDTRHELAHGGLVSIDTLILVARACLEHCYIWFWRPIVAKVNPDAILNQSLETTVPQTTELSFDGLFYKAIHLCLQLTNLTPEEKAERIQLQSQVCHMAPFLDPKTLSGLMCCVFPLLTPEVTLRRQVMAAVLHNTDYDSRNKRTPVADQTGDQTTEYKTENGQDGSTSGLADGPTSGQRGAGMSILGNVFRQALLDEEVFEEVCIVATDTSAGEECPEGAVSAFFVTLLGHMPVTDAERVHTLVEELCLNVLEARPCAGQCVLAQCCQRRKSPEILEANSLGWLWTLHFHPAVLPSLRQQARDGLTRARPALAVRIAGEYAQMGTQKRL</sequence>
<dbReference type="InterPro" id="IPR007174">
    <property type="entry name" value="Las1"/>
</dbReference>
<accession>A0A023BD95</accession>
<dbReference type="EMBL" id="AFNH02000050">
    <property type="protein sequence ID" value="EZG87592.1"/>
    <property type="molecule type" value="Genomic_DNA"/>
</dbReference>
<feature type="region of interest" description="Disordered" evidence="1">
    <location>
        <begin position="185"/>
        <end position="224"/>
    </location>
</feature>
<evidence type="ECO:0000313" key="2">
    <source>
        <dbReference type="EMBL" id="EZG87592.1"/>
    </source>
</evidence>
<dbReference type="GO" id="GO:0004519">
    <property type="term" value="F:endonuclease activity"/>
    <property type="evidence" value="ECO:0007669"/>
    <property type="project" value="InterPro"/>
</dbReference>